<accession>A0A1C3H6E9</accession>
<feature type="compositionally biased region" description="Low complexity" evidence="1">
    <location>
        <begin position="827"/>
        <end position="852"/>
    </location>
</feature>
<evidence type="ECO:0000313" key="2">
    <source>
        <dbReference type="EMBL" id="SAM70198.1"/>
    </source>
</evidence>
<reference evidence="3" key="1">
    <citation type="submission" date="2016-04" db="EMBL/GenBank/DDBJ databases">
        <authorList>
            <person name="Tagini F."/>
        </authorList>
    </citation>
    <scope>NUCLEOTIDE SEQUENCE [LARGE SCALE GENOMIC DNA]</scope>
    <source>
        <strain evidence="3">CHUV0807</strain>
    </source>
</reference>
<dbReference type="Pfam" id="PF04465">
    <property type="entry name" value="DUF499"/>
    <property type="match status" value="1"/>
</dbReference>
<sequence>MSLAPWRTIAKPHEDVLKGTFQQAEFAADITQVVNGKAPAAYQDAAQFFARTFITEGMRLLLMSVARRLAGLGGDPVIQLQTAFGGGKTHTMLAVYHLAARQVAASELAGIPPLLDDAGITALPQARIAVLDGINLSAAQGKTHDDGVTARTLWGEMAWQLAGGEGYQLVAADDAAGTAPAKDTLIALLQKAAPCVVLIDELQKFFAELQDGKALAAGTFEANLKFVQALTEAFKAVPNAVLLASLPESDTEAGGDFGQYALTALEKHFARVESVWKPVATEEAFEIIRRRLFADSGDKAEIGKVCRAFYDFYREHGRDFPADAQSAEYLARMCRAYPVHPEIFDRLYEDWTTLDKFQRTRGVLQYLAVVIHRLWNDNNQDALIMPGSLPLADSNVRDKSIHYLPTGWQAVLETEVDGARSTPEKLDGQDTRFGSVQAAQRVMRTIFLGSAPEVAAQNIRGIQRERILLGSVQPGENPGIFGDVLGRLRDRLHYLYADNDRYWLDTRPNLRREMESRRGSFSNEKVRDIIRLQLESILGGSNSCFEGRHVFTPAADIPDDYGRGLRLVVLPSTEAYTRQNQNAACKEAEKILHHHGNQPRQKRNRLLFLAADGEMTARLYDECRTSLAWQQIVSELDHKKLNLDTYQADQARSNKDNAAAVFKQTLRNTYRWLLNPLQESAEKSALTWEAVAITTSAPNLMQEIENRVYAEEWAIKEWSPVHLRNLLEKWYFKADAPEANALKVWQDSCCYLYMPRLVNDGVYKDAINKGLASQDFFAFAYNKNGDKYEGFTFGENIVINLDEKSLLIARATAQAYAAQLAAERAATTPTATTTTSGSTPSGDSSGNASGGAVPAPAPTSTVKTHFYAATALDPVMAKKRFNSIADEIIQNFTEQTGMTVQVTLEIQVESADGFDRNLQRAVCENCHALEIEEYEFE</sequence>
<dbReference type="Proteomes" id="UP000190837">
    <property type="component" value="Unassembled WGS sequence"/>
</dbReference>
<evidence type="ECO:0000313" key="3">
    <source>
        <dbReference type="Proteomes" id="UP000190837"/>
    </source>
</evidence>
<dbReference type="AlphaFoldDB" id="A0A1C3H6E9"/>
<evidence type="ECO:0000256" key="1">
    <source>
        <dbReference type="SAM" id="MobiDB-lite"/>
    </source>
</evidence>
<feature type="region of interest" description="Disordered" evidence="1">
    <location>
        <begin position="827"/>
        <end position="857"/>
    </location>
</feature>
<dbReference type="EMBL" id="FKLO01000073">
    <property type="protein sequence ID" value="SAM70198.1"/>
    <property type="molecule type" value="Genomic_DNA"/>
</dbReference>
<name>A0A1C3H6E9_9GAMM</name>
<proteinExistence type="predicted"/>
<gene>
    <name evidence="2" type="ORF">CHUV0807_2159</name>
</gene>
<organism evidence="2 3">
    <name type="scientific">Cardiobacterium hominis</name>
    <dbReference type="NCBI Taxonomy" id="2718"/>
    <lineage>
        <taxon>Bacteria</taxon>
        <taxon>Pseudomonadati</taxon>
        <taxon>Pseudomonadota</taxon>
        <taxon>Gammaproteobacteria</taxon>
        <taxon>Cardiobacteriales</taxon>
        <taxon>Cardiobacteriaceae</taxon>
        <taxon>Cardiobacterium</taxon>
    </lineage>
</organism>
<protein>
    <submittedName>
        <fullName evidence="2">Predicted ATPase (AAA+ superfamily)</fullName>
    </submittedName>
</protein>
<dbReference type="InterPro" id="IPR007555">
    <property type="entry name" value="DUF499"/>
</dbReference>
<dbReference type="RefSeq" id="WP_079541822.1">
    <property type="nucleotide sequence ID" value="NZ_CP171111.1"/>
</dbReference>